<dbReference type="InterPro" id="IPR024490">
    <property type="entry name" value="DUF2759"/>
</dbReference>
<feature type="transmembrane region" description="Helical" evidence="1">
    <location>
        <begin position="43"/>
        <end position="68"/>
    </location>
</feature>
<organism evidence="2 3">
    <name type="scientific">Paenibacillus thermoaerophilus</name>
    <dbReference type="NCBI Taxonomy" id="1215385"/>
    <lineage>
        <taxon>Bacteria</taxon>
        <taxon>Bacillati</taxon>
        <taxon>Bacillota</taxon>
        <taxon>Bacilli</taxon>
        <taxon>Bacillales</taxon>
        <taxon>Paenibacillaceae</taxon>
        <taxon>Paenibacillus</taxon>
    </lineage>
</organism>
<evidence type="ECO:0000313" key="3">
    <source>
        <dbReference type="Proteomes" id="UP001596528"/>
    </source>
</evidence>
<sequence>MYLAEEAAAEVSRVQAFDFIMLAFTIVIAIGVFRLLKAPQKNIFAIGFGIVSLAVFLFIDVLMIMYWMGSDITFSN</sequence>
<dbReference type="Proteomes" id="UP001596528">
    <property type="component" value="Unassembled WGS sequence"/>
</dbReference>
<feature type="transmembrane region" description="Helical" evidence="1">
    <location>
        <begin position="16"/>
        <end position="36"/>
    </location>
</feature>
<keyword evidence="1" id="KW-0812">Transmembrane</keyword>
<keyword evidence="1" id="KW-0472">Membrane</keyword>
<keyword evidence="1" id="KW-1133">Transmembrane helix</keyword>
<proteinExistence type="predicted"/>
<evidence type="ECO:0000313" key="2">
    <source>
        <dbReference type="EMBL" id="MFC7751423.1"/>
    </source>
</evidence>
<protein>
    <submittedName>
        <fullName evidence="2">DUF2759 family protein</fullName>
    </submittedName>
</protein>
<accession>A0ABW2VAU8</accession>
<reference evidence="3" key="1">
    <citation type="journal article" date="2019" name="Int. J. Syst. Evol. Microbiol.">
        <title>The Global Catalogue of Microorganisms (GCM) 10K type strain sequencing project: providing services to taxonomists for standard genome sequencing and annotation.</title>
        <authorList>
            <consortium name="The Broad Institute Genomics Platform"/>
            <consortium name="The Broad Institute Genome Sequencing Center for Infectious Disease"/>
            <person name="Wu L."/>
            <person name="Ma J."/>
        </authorList>
    </citation>
    <scope>NUCLEOTIDE SEQUENCE [LARGE SCALE GENOMIC DNA]</scope>
    <source>
        <strain evidence="3">JCM 18657</strain>
    </source>
</reference>
<keyword evidence="3" id="KW-1185">Reference proteome</keyword>
<dbReference type="Pfam" id="PF10958">
    <property type="entry name" value="DUF2759"/>
    <property type="match status" value="1"/>
</dbReference>
<comment type="caution">
    <text evidence="2">The sequence shown here is derived from an EMBL/GenBank/DDBJ whole genome shotgun (WGS) entry which is preliminary data.</text>
</comment>
<evidence type="ECO:0000256" key="1">
    <source>
        <dbReference type="SAM" id="Phobius"/>
    </source>
</evidence>
<gene>
    <name evidence="2" type="ORF">ACFQWB_16000</name>
</gene>
<dbReference type="EMBL" id="JBHTGQ010000043">
    <property type="protein sequence ID" value="MFC7751423.1"/>
    <property type="molecule type" value="Genomic_DNA"/>
</dbReference>
<dbReference type="RefSeq" id="WP_138790404.1">
    <property type="nucleotide sequence ID" value="NZ_JBHTGQ010000043.1"/>
</dbReference>
<name>A0ABW2VAU8_9BACL</name>